<dbReference type="Proteomes" id="UP000228809">
    <property type="component" value="Unassembled WGS sequence"/>
</dbReference>
<accession>A0A2M6WDZ9</accession>
<sequence>MTDENKEPLPPTVARVLDEYLIILHADNTIDNEVADRLDALLRNGKVPKPEEIDAVLFAPTKNQGP</sequence>
<reference evidence="2" key="1">
    <citation type="submission" date="2017-09" db="EMBL/GenBank/DDBJ databases">
        <title>Depth-based differentiation of microbial function through sediment-hosted aquifers and enrichment of novel symbionts in the deep terrestrial subsurface.</title>
        <authorList>
            <person name="Probst A.J."/>
            <person name="Ladd B."/>
            <person name="Jarett J.K."/>
            <person name="Geller-Mcgrath D.E."/>
            <person name="Sieber C.M.K."/>
            <person name="Emerson J.B."/>
            <person name="Anantharaman K."/>
            <person name="Thomas B.C."/>
            <person name="Malmstrom R."/>
            <person name="Stieglmeier M."/>
            <person name="Klingl A."/>
            <person name="Woyke T."/>
            <person name="Ryan C.M."/>
            <person name="Banfield J.F."/>
        </authorList>
    </citation>
    <scope>NUCLEOTIDE SEQUENCE [LARGE SCALE GENOMIC DNA]</scope>
</reference>
<proteinExistence type="predicted"/>
<evidence type="ECO:0000313" key="1">
    <source>
        <dbReference type="EMBL" id="PIT91027.1"/>
    </source>
</evidence>
<organism evidence="1 2">
    <name type="scientific">Candidatus Kaiserbacteria bacterium CG10_big_fil_rev_8_21_14_0_10_49_17</name>
    <dbReference type="NCBI Taxonomy" id="1974609"/>
    <lineage>
        <taxon>Bacteria</taxon>
        <taxon>Candidatus Kaiseribacteriota</taxon>
    </lineage>
</organism>
<name>A0A2M6WDZ9_9BACT</name>
<protein>
    <submittedName>
        <fullName evidence="1">Uncharacterized protein</fullName>
    </submittedName>
</protein>
<gene>
    <name evidence="1" type="ORF">COU17_02530</name>
</gene>
<evidence type="ECO:0000313" key="2">
    <source>
        <dbReference type="Proteomes" id="UP000228809"/>
    </source>
</evidence>
<dbReference type="AlphaFoldDB" id="A0A2M6WDZ9"/>
<comment type="caution">
    <text evidence="1">The sequence shown here is derived from an EMBL/GenBank/DDBJ whole genome shotgun (WGS) entry which is preliminary data.</text>
</comment>
<dbReference type="EMBL" id="PFBJ01000013">
    <property type="protein sequence ID" value="PIT91027.1"/>
    <property type="molecule type" value="Genomic_DNA"/>
</dbReference>